<evidence type="ECO:0000256" key="2">
    <source>
        <dbReference type="SAM" id="MobiDB-lite"/>
    </source>
</evidence>
<sequence length="200" mass="21542">MSLSQLFDAEWYRLQALLEQTLERRNQEARMRAAKREEEARKLMLQGLAIAATSTPATHPCTAPPSKKEGSPSRVPREDDGYATTTVATVAVVIQGLPTSTRAATIPPPAAVEEEGRAAAIPGEQKLRPATTTTLACLIAPATPITIVGASKIPISLVETKESCGKMTESDLEWDKTLKVNFIESQPLLSDFMGKNVGIN</sequence>
<feature type="coiled-coil region" evidence="1">
    <location>
        <begin position="17"/>
        <end position="46"/>
    </location>
</feature>
<dbReference type="Proteomes" id="UP001497516">
    <property type="component" value="Chromosome 2"/>
</dbReference>
<keyword evidence="1" id="KW-0175">Coiled coil</keyword>
<proteinExistence type="predicted"/>
<gene>
    <name evidence="3" type="ORF">LTRI10_LOCUS11924</name>
</gene>
<name>A0AAV2D784_9ROSI</name>
<evidence type="ECO:0000313" key="4">
    <source>
        <dbReference type="Proteomes" id="UP001497516"/>
    </source>
</evidence>
<evidence type="ECO:0000313" key="3">
    <source>
        <dbReference type="EMBL" id="CAL1369173.1"/>
    </source>
</evidence>
<feature type="compositionally biased region" description="Basic and acidic residues" evidence="2">
    <location>
        <begin position="66"/>
        <end position="80"/>
    </location>
</feature>
<feature type="region of interest" description="Disordered" evidence="2">
    <location>
        <begin position="54"/>
        <end position="80"/>
    </location>
</feature>
<protein>
    <submittedName>
        <fullName evidence="3">Uncharacterized protein</fullName>
    </submittedName>
</protein>
<keyword evidence="4" id="KW-1185">Reference proteome</keyword>
<dbReference type="AlphaFoldDB" id="A0AAV2D784"/>
<dbReference type="EMBL" id="OZ034815">
    <property type="protein sequence ID" value="CAL1369173.1"/>
    <property type="molecule type" value="Genomic_DNA"/>
</dbReference>
<reference evidence="3 4" key="1">
    <citation type="submission" date="2024-04" db="EMBL/GenBank/DDBJ databases">
        <authorList>
            <person name="Fracassetti M."/>
        </authorList>
    </citation>
    <scope>NUCLEOTIDE SEQUENCE [LARGE SCALE GENOMIC DNA]</scope>
</reference>
<accession>A0AAV2D784</accession>
<evidence type="ECO:0000256" key="1">
    <source>
        <dbReference type="SAM" id="Coils"/>
    </source>
</evidence>
<organism evidence="3 4">
    <name type="scientific">Linum trigynum</name>
    <dbReference type="NCBI Taxonomy" id="586398"/>
    <lineage>
        <taxon>Eukaryota</taxon>
        <taxon>Viridiplantae</taxon>
        <taxon>Streptophyta</taxon>
        <taxon>Embryophyta</taxon>
        <taxon>Tracheophyta</taxon>
        <taxon>Spermatophyta</taxon>
        <taxon>Magnoliopsida</taxon>
        <taxon>eudicotyledons</taxon>
        <taxon>Gunneridae</taxon>
        <taxon>Pentapetalae</taxon>
        <taxon>rosids</taxon>
        <taxon>fabids</taxon>
        <taxon>Malpighiales</taxon>
        <taxon>Linaceae</taxon>
        <taxon>Linum</taxon>
    </lineage>
</organism>